<evidence type="ECO:0000256" key="2">
    <source>
        <dbReference type="SAM" id="Phobius"/>
    </source>
</evidence>
<feature type="compositionally biased region" description="Basic and acidic residues" evidence="1">
    <location>
        <begin position="234"/>
        <end position="249"/>
    </location>
</feature>
<keyword evidence="2" id="KW-1133">Transmembrane helix</keyword>
<evidence type="ECO:0000256" key="1">
    <source>
        <dbReference type="SAM" id="MobiDB-lite"/>
    </source>
</evidence>
<keyword evidence="5" id="KW-1185">Reference proteome</keyword>
<feature type="region of interest" description="Disordered" evidence="1">
    <location>
        <begin position="207"/>
        <end position="306"/>
    </location>
</feature>
<feature type="compositionally biased region" description="Polar residues" evidence="1">
    <location>
        <begin position="268"/>
        <end position="290"/>
    </location>
</feature>
<name>A0A1A9AN41_PLAOA</name>
<dbReference type="EMBL" id="FLRD01001753">
    <property type="protein sequence ID" value="SBT58088.1"/>
    <property type="molecule type" value="Genomic_DNA"/>
</dbReference>
<sequence length="914" mass="107764">MDKRKNNCEDINKASTRVTNLALLPYKTPILQGIIEIINEFKKKNDDGIDYKKLCEQTSRYVNAQKKCVKDVTTSKGRNFVTREWKGIIRGLVQTYEKQDVKRLCYYEDDNDVKKKKEVLNIHHEFRNFCIEKKMRLQKLSHMNFKECNEYMSWLNEKKMHLKSIDPNYEYIQQYQEYFKIHNNCNYTWLVRNIPDVTCSQITRIRGKEKEGKEKSSVDASQIAPVVNPSTSEVPKKNIHLESSNDSKGDVVPTNGKSTESDHEKTPAKSTSSDHSQSVNNDAQSNNPTIMLSGAPVSDPLHVSQPNEDDEYNKFKSFISSIENHVLGHKVPHNVHDEFKKKLTTFHNKILSYMPREPITSITSKAYKYIPPKFSLSKKFLQSLRSQGFQSNISKQKLIPRIPSEQIYPPTFLYSQQVPKTIQPIISYAPTTKSMKKPLPPFRLLLPITTNPPDNNSIIKVEIEPAEPDPSYFKPPPYIRSPFMIYTLVFLTLFTIITLFYLLSKYTSFGLYFGKKKKKKKRIKHQLQLKKLPEEVPHSNTIDNYSINDTQRENKIHSDKDIYSQINIQKCTINKNIILRGEKKNGHKTIIDIHMELLNECKNDAWELNKNDFLEICLEEFIGEKNKIYANLEKTALLRKNISIRNPTEVKTLLWDKWEETYIPIWENFKRGNAFKLLQYQWKEEEKAYLEKIQAENNTLNEKNKIPLVEVKKDIWRKWIKKQATLIQQYKKEQWFKSLVEQIEDVSDEYKKEEIKGEIFVLNTKELKNRENNEELYKLDKHIFLIKAFTQIFMMVLEECIKEESPEKTELMLYNIIGKINKEKRQNVKSHKVENTYEKSKDHLVFNEMLEKDTHKYKDSFKKLMEGWTNKPGIDINSAYDKNKSHKSVEMTDKNFLNPNDDTFENHINYMRKE</sequence>
<accession>A0A1A9AN41</accession>
<proteinExistence type="predicted"/>
<dbReference type="Pfam" id="PF12879">
    <property type="entry name" value="SICA_C"/>
    <property type="match status" value="1"/>
</dbReference>
<evidence type="ECO:0000259" key="3">
    <source>
        <dbReference type="Pfam" id="PF12879"/>
    </source>
</evidence>
<keyword evidence="2" id="KW-0812">Transmembrane</keyword>
<feature type="domain" description="Schizont-infected cell agglutination C-terminal" evidence="3">
    <location>
        <begin position="582"/>
        <end position="625"/>
    </location>
</feature>
<dbReference type="Proteomes" id="UP000078555">
    <property type="component" value="Unassembled WGS sequence"/>
</dbReference>
<evidence type="ECO:0000313" key="4">
    <source>
        <dbReference type="EMBL" id="SBT58088.1"/>
    </source>
</evidence>
<gene>
    <name evidence="4" type="ORF">POVWA1_085530</name>
</gene>
<keyword evidence="2" id="KW-0472">Membrane</keyword>
<evidence type="ECO:0000313" key="5">
    <source>
        <dbReference type="Proteomes" id="UP000078555"/>
    </source>
</evidence>
<protein>
    <submittedName>
        <fullName evidence="4">STP1 protein</fullName>
    </submittedName>
</protein>
<feature type="transmembrane region" description="Helical" evidence="2">
    <location>
        <begin position="483"/>
        <end position="514"/>
    </location>
</feature>
<organism evidence="4 5">
    <name type="scientific">Plasmodium ovale wallikeri</name>
    <dbReference type="NCBI Taxonomy" id="864142"/>
    <lineage>
        <taxon>Eukaryota</taxon>
        <taxon>Sar</taxon>
        <taxon>Alveolata</taxon>
        <taxon>Apicomplexa</taxon>
        <taxon>Aconoidasida</taxon>
        <taxon>Haemosporida</taxon>
        <taxon>Plasmodiidae</taxon>
        <taxon>Plasmodium</taxon>
        <taxon>Plasmodium (Plasmodium)</taxon>
    </lineage>
</organism>
<feature type="compositionally biased region" description="Basic and acidic residues" evidence="1">
    <location>
        <begin position="207"/>
        <end position="217"/>
    </location>
</feature>
<reference evidence="5" key="1">
    <citation type="submission" date="2016-05" db="EMBL/GenBank/DDBJ databases">
        <authorList>
            <person name="Naeem R."/>
        </authorList>
    </citation>
    <scope>NUCLEOTIDE SEQUENCE [LARGE SCALE GENOMIC DNA]</scope>
</reference>
<dbReference type="AlphaFoldDB" id="A0A1A9AN41"/>
<dbReference type="InterPro" id="IPR024288">
    <property type="entry name" value="SICA_C"/>
</dbReference>